<reference evidence="1 2" key="1">
    <citation type="submission" date="2018-07" db="EMBL/GenBank/DDBJ databases">
        <authorList>
            <person name="Quirk P.G."/>
            <person name="Krulwich T.A."/>
        </authorList>
    </citation>
    <scope>NUCLEOTIDE SEQUENCE [LARGE SCALE GENOMIC DNA]</scope>
    <source>
        <strain evidence="1 2">CC-BB4</strain>
    </source>
</reference>
<name>A0A345ZZG5_9HYPH</name>
<gene>
    <name evidence="1" type="ORF">DW352_18380</name>
</gene>
<dbReference type="KEGG" id="ptaw:DW352_18380"/>
<evidence type="ECO:0000313" key="1">
    <source>
        <dbReference type="EMBL" id="AXK82312.1"/>
    </source>
</evidence>
<dbReference type="AlphaFoldDB" id="A0A345ZZG5"/>
<evidence type="ECO:0000313" key="2">
    <source>
        <dbReference type="Proteomes" id="UP000254889"/>
    </source>
</evidence>
<accession>A0A345ZZG5</accession>
<sequence length="72" mass="7592">MSIAAYSVKRAKDGWSVEHDGELGGSYISKEAAFEAIAMAASNAIKDGHEVRIVVPGHEGKEAALGVPRTPR</sequence>
<protein>
    <recommendedName>
        <fullName evidence="3">DUF2188 domain-containing protein</fullName>
    </recommendedName>
</protein>
<dbReference type="EMBL" id="CP031417">
    <property type="protein sequence ID" value="AXK82312.1"/>
    <property type="molecule type" value="Genomic_DNA"/>
</dbReference>
<dbReference type="OrthoDB" id="8140940at2"/>
<dbReference type="RefSeq" id="WP_115692691.1">
    <property type="nucleotide sequence ID" value="NZ_CP031417.1"/>
</dbReference>
<proteinExistence type="predicted"/>
<dbReference type="Proteomes" id="UP000254889">
    <property type="component" value="Chromosome"/>
</dbReference>
<evidence type="ECO:0008006" key="3">
    <source>
        <dbReference type="Google" id="ProtNLM"/>
    </source>
</evidence>
<keyword evidence="2" id="KW-1185">Reference proteome</keyword>
<organism evidence="1 2">
    <name type="scientific">Pseudolabrys taiwanensis</name>
    <dbReference type="NCBI Taxonomy" id="331696"/>
    <lineage>
        <taxon>Bacteria</taxon>
        <taxon>Pseudomonadati</taxon>
        <taxon>Pseudomonadota</taxon>
        <taxon>Alphaproteobacteria</taxon>
        <taxon>Hyphomicrobiales</taxon>
        <taxon>Xanthobacteraceae</taxon>
        <taxon>Pseudolabrys</taxon>
    </lineage>
</organism>